<feature type="region of interest" description="Disordered" evidence="1">
    <location>
        <begin position="162"/>
        <end position="195"/>
    </location>
</feature>
<feature type="region of interest" description="Disordered" evidence="1">
    <location>
        <begin position="35"/>
        <end position="57"/>
    </location>
</feature>
<dbReference type="EMBL" id="JANBUM010000118">
    <property type="protein sequence ID" value="KAJ2784269.1"/>
    <property type="molecule type" value="Genomic_DNA"/>
</dbReference>
<comment type="caution">
    <text evidence="2">The sequence shown here is derived from an EMBL/GenBank/DDBJ whole genome shotgun (WGS) entry which is preliminary data.</text>
</comment>
<keyword evidence="3" id="KW-1185">Reference proteome</keyword>
<evidence type="ECO:0000313" key="2">
    <source>
        <dbReference type="EMBL" id="KAJ2784269.1"/>
    </source>
</evidence>
<accession>A0A9W8LLP5</accession>
<feature type="compositionally biased region" description="Low complexity" evidence="1">
    <location>
        <begin position="35"/>
        <end position="44"/>
    </location>
</feature>
<evidence type="ECO:0000313" key="3">
    <source>
        <dbReference type="Proteomes" id="UP001140172"/>
    </source>
</evidence>
<name>A0A9W8LLP5_9FUNG</name>
<reference evidence="2" key="1">
    <citation type="submission" date="2022-07" db="EMBL/GenBank/DDBJ databases">
        <title>Phylogenomic reconstructions and comparative analyses of Kickxellomycotina fungi.</title>
        <authorList>
            <person name="Reynolds N.K."/>
            <person name="Stajich J.E."/>
            <person name="Barry K."/>
            <person name="Grigoriev I.V."/>
            <person name="Crous P."/>
            <person name="Smith M.E."/>
        </authorList>
    </citation>
    <scope>NUCLEOTIDE SEQUENCE</scope>
    <source>
        <strain evidence="2">BCRC 34489</strain>
    </source>
</reference>
<sequence length="301" mass="32905">MTSIRVNTVSLAALTSASTNVSCSAETLVGSLISQQSPSWSPSPADQKNADVSDISQAGIDIPRSKIRMTRRVSFNLSENSVLQLPSNSAIGKIASARARRRQSLNGELDPEFGDKSMDEIEKQADRRGRALLPHGATPELLDPGFAMTSLYVKRGHIHSLDSDRNSDYPHPHTHHHHGHSDSSSTSDDGGLHVNPVVKGVLKPFTPSPVHASFYIKDILGSENKDGFDEEEEEREQEKKMARRRESKAEDETANQQSSGSSKKAKKNGKKRKSQNKAHVSNINLPTAMPLPRAISVTTKM</sequence>
<dbReference type="Proteomes" id="UP001140172">
    <property type="component" value="Unassembled WGS sequence"/>
</dbReference>
<feature type="compositionally biased region" description="Basic and acidic residues" evidence="1">
    <location>
        <begin position="162"/>
        <end position="171"/>
    </location>
</feature>
<dbReference type="AlphaFoldDB" id="A0A9W8LLP5"/>
<feature type="region of interest" description="Disordered" evidence="1">
    <location>
        <begin position="225"/>
        <end position="301"/>
    </location>
</feature>
<protein>
    <submittedName>
        <fullName evidence="2">Uncharacterized protein</fullName>
    </submittedName>
</protein>
<organism evidence="2 3">
    <name type="scientific">Coemansia interrupta</name>
    <dbReference type="NCBI Taxonomy" id="1126814"/>
    <lineage>
        <taxon>Eukaryota</taxon>
        <taxon>Fungi</taxon>
        <taxon>Fungi incertae sedis</taxon>
        <taxon>Zoopagomycota</taxon>
        <taxon>Kickxellomycotina</taxon>
        <taxon>Kickxellomycetes</taxon>
        <taxon>Kickxellales</taxon>
        <taxon>Kickxellaceae</taxon>
        <taxon>Coemansia</taxon>
    </lineage>
</organism>
<feature type="compositionally biased region" description="Basic residues" evidence="1">
    <location>
        <begin position="263"/>
        <end position="276"/>
    </location>
</feature>
<proteinExistence type="predicted"/>
<gene>
    <name evidence="2" type="ORF">GGI15_002318</name>
</gene>
<dbReference type="OrthoDB" id="5551250at2759"/>
<evidence type="ECO:0000256" key="1">
    <source>
        <dbReference type="SAM" id="MobiDB-lite"/>
    </source>
</evidence>